<reference evidence="1 2" key="1">
    <citation type="journal article" date="2012" name="Science">
        <title>Ecological populations of bacteria act as socially cohesive units of antibiotic production and resistance.</title>
        <authorList>
            <person name="Cordero O.X."/>
            <person name="Wildschutte H."/>
            <person name="Kirkup B."/>
            <person name="Proehl S."/>
            <person name="Ngo L."/>
            <person name="Hussain F."/>
            <person name="Le Roux F."/>
            <person name="Mincer T."/>
            <person name="Polz M.F."/>
        </authorList>
    </citation>
    <scope>NUCLEOTIDE SEQUENCE [LARGE SCALE GENOMIC DNA]</scope>
    <source>
        <strain evidence="1 2">1F-267</strain>
    </source>
</reference>
<evidence type="ECO:0000313" key="2">
    <source>
        <dbReference type="Proteomes" id="UP000094638"/>
    </source>
</evidence>
<dbReference type="EMBL" id="AJZO02000167">
    <property type="protein sequence ID" value="OEF48551.1"/>
    <property type="molecule type" value="Genomic_DNA"/>
</dbReference>
<comment type="caution">
    <text evidence="1">The sequence shown here is derived from an EMBL/GenBank/DDBJ whole genome shotgun (WGS) entry which is preliminary data.</text>
</comment>
<accession>A0ABX3B674</accession>
<proteinExistence type="predicted"/>
<name>A0ABX3B674_9VIBR</name>
<organism evidence="1 2">
    <name type="scientific">Vibrio tasmaniensis 1F-267</name>
    <dbReference type="NCBI Taxonomy" id="1191324"/>
    <lineage>
        <taxon>Bacteria</taxon>
        <taxon>Pseudomonadati</taxon>
        <taxon>Pseudomonadota</taxon>
        <taxon>Gammaproteobacteria</taxon>
        <taxon>Vibrionales</taxon>
        <taxon>Vibrionaceae</taxon>
        <taxon>Vibrio</taxon>
    </lineage>
</organism>
<protein>
    <submittedName>
        <fullName evidence="1">Uncharacterized protein</fullName>
    </submittedName>
</protein>
<gene>
    <name evidence="1" type="ORF">A163_20925</name>
</gene>
<dbReference type="Proteomes" id="UP000094638">
    <property type="component" value="Unassembled WGS sequence"/>
</dbReference>
<sequence>MKKTKRNLTLASIVIVIIIMHSQRNTKPNFTFPECEEERSVNSNVTFYIDNQIGNKEELKGRLQEAVKMSNTIGFVA</sequence>
<keyword evidence="2" id="KW-1185">Reference proteome</keyword>
<dbReference type="RefSeq" id="WP_017102086.1">
    <property type="nucleotide sequence ID" value="NZ_AJZO02000167.1"/>
</dbReference>
<evidence type="ECO:0000313" key="1">
    <source>
        <dbReference type="EMBL" id="OEF48551.1"/>
    </source>
</evidence>